<gene>
    <name evidence="2" type="ORF">BCR34DRAFT_598884</name>
</gene>
<feature type="compositionally biased region" description="Polar residues" evidence="1">
    <location>
        <begin position="48"/>
        <end position="67"/>
    </location>
</feature>
<evidence type="ECO:0000313" key="2">
    <source>
        <dbReference type="EMBL" id="ORY14753.1"/>
    </source>
</evidence>
<sequence>MAESSNGSGQSLEEILRTLASLAPAQNSAPQLHPGHVAYPLGIQHNPASQQLPFSNQAPGTSGSSVTPDLGLNSYHIPQQRQHPPKPQTPATDPATITEWKFAIRCVSKMDQQNPNFAVSIRKLMKAQEKSVQDWETRRERFIEEQAKKREHDQANRAALYVPKFGIRALVSVLILAARFRSLPGLQDLMPLRTPEEDEKELKQYDMKVYRACQAMVTQQTTDLKQLGVPFFGVRPNLILPDDAAPSTADDDVNQKPGSGMNRKITKKELLASQRKMLKYLKDMFEE</sequence>
<dbReference type="Proteomes" id="UP000193144">
    <property type="component" value="Unassembled WGS sequence"/>
</dbReference>
<dbReference type="Pfam" id="PF10454">
    <property type="entry name" value="DUF2458"/>
    <property type="match status" value="1"/>
</dbReference>
<keyword evidence="3" id="KW-1185">Reference proteome</keyword>
<protein>
    <submittedName>
        <fullName evidence="2">Uncharacterized protein</fullName>
    </submittedName>
</protein>
<evidence type="ECO:0000313" key="3">
    <source>
        <dbReference type="Proteomes" id="UP000193144"/>
    </source>
</evidence>
<dbReference type="EMBL" id="MCFA01000030">
    <property type="protein sequence ID" value="ORY14753.1"/>
    <property type="molecule type" value="Genomic_DNA"/>
</dbReference>
<proteinExistence type="predicted"/>
<dbReference type="InterPro" id="IPR018858">
    <property type="entry name" value="DUF2458"/>
</dbReference>
<feature type="region of interest" description="Disordered" evidence="1">
    <location>
        <begin position="48"/>
        <end position="93"/>
    </location>
</feature>
<name>A0A1Y1ZWY0_9PLEO</name>
<evidence type="ECO:0000256" key="1">
    <source>
        <dbReference type="SAM" id="MobiDB-lite"/>
    </source>
</evidence>
<dbReference type="AlphaFoldDB" id="A0A1Y1ZWY0"/>
<feature type="region of interest" description="Disordered" evidence="1">
    <location>
        <begin position="242"/>
        <end position="266"/>
    </location>
</feature>
<organism evidence="2 3">
    <name type="scientific">Clohesyomyces aquaticus</name>
    <dbReference type="NCBI Taxonomy" id="1231657"/>
    <lineage>
        <taxon>Eukaryota</taxon>
        <taxon>Fungi</taxon>
        <taxon>Dikarya</taxon>
        <taxon>Ascomycota</taxon>
        <taxon>Pezizomycotina</taxon>
        <taxon>Dothideomycetes</taxon>
        <taxon>Pleosporomycetidae</taxon>
        <taxon>Pleosporales</taxon>
        <taxon>Lindgomycetaceae</taxon>
        <taxon>Clohesyomyces</taxon>
    </lineage>
</organism>
<reference evidence="2 3" key="1">
    <citation type="submission" date="2016-07" db="EMBL/GenBank/DDBJ databases">
        <title>Pervasive Adenine N6-methylation of Active Genes in Fungi.</title>
        <authorList>
            <consortium name="DOE Joint Genome Institute"/>
            <person name="Mondo S.J."/>
            <person name="Dannebaum R.O."/>
            <person name="Kuo R.C."/>
            <person name="Labutti K."/>
            <person name="Haridas S."/>
            <person name="Kuo A."/>
            <person name="Salamov A."/>
            <person name="Ahrendt S.R."/>
            <person name="Lipzen A."/>
            <person name="Sullivan W."/>
            <person name="Andreopoulos W.B."/>
            <person name="Clum A."/>
            <person name="Lindquist E."/>
            <person name="Daum C."/>
            <person name="Ramamoorthy G.K."/>
            <person name="Gryganskyi A."/>
            <person name="Culley D."/>
            <person name="Magnuson J.K."/>
            <person name="James T.Y."/>
            <person name="O'Malley M.A."/>
            <person name="Stajich J.E."/>
            <person name="Spatafora J.W."/>
            <person name="Visel A."/>
            <person name="Grigoriev I.V."/>
        </authorList>
    </citation>
    <scope>NUCLEOTIDE SEQUENCE [LARGE SCALE GENOMIC DNA]</scope>
    <source>
        <strain evidence="2 3">CBS 115471</strain>
    </source>
</reference>
<accession>A0A1Y1ZWY0</accession>
<comment type="caution">
    <text evidence="2">The sequence shown here is derived from an EMBL/GenBank/DDBJ whole genome shotgun (WGS) entry which is preliminary data.</text>
</comment>
<dbReference type="OrthoDB" id="5363415at2759"/>